<evidence type="ECO:0000256" key="2">
    <source>
        <dbReference type="ARBA" id="ARBA00022833"/>
    </source>
</evidence>
<dbReference type="STRING" id="554055.A0A2P6VIT2"/>
<dbReference type="Gene3D" id="3.90.530.10">
    <property type="entry name" value="XPA C-terminal domain"/>
    <property type="match status" value="1"/>
</dbReference>
<dbReference type="InterPro" id="IPR022656">
    <property type="entry name" value="XPA_C"/>
</dbReference>
<dbReference type="InterPro" id="IPR009061">
    <property type="entry name" value="DNA-bd_dom_put_sf"/>
</dbReference>
<dbReference type="CDD" id="cd21075">
    <property type="entry name" value="DBD_XPA-like"/>
    <property type="match status" value="1"/>
</dbReference>
<feature type="compositionally biased region" description="Low complexity" evidence="4">
    <location>
        <begin position="506"/>
        <end position="550"/>
    </location>
</feature>
<comment type="caution">
    <text evidence="6">The sequence shown here is derived from an EMBL/GenBank/DDBJ whole genome shotgun (WGS) entry which is preliminary data.</text>
</comment>
<dbReference type="GO" id="GO:0052636">
    <property type="term" value="F:arabinosyltransferase activity"/>
    <property type="evidence" value="ECO:0007669"/>
    <property type="project" value="TreeGrafter"/>
</dbReference>
<dbReference type="GO" id="GO:0052325">
    <property type="term" value="P:cell wall pectin biosynthetic process"/>
    <property type="evidence" value="ECO:0007669"/>
    <property type="project" value="TreeGrafter"/>
</dbReference>
<dbReference type="EMBL" id="LHPF02000005">
    <property type="protein sequence ID" value="PSC74013.1"/>
    <property type="molecule type" value="Genomic_DNA"/>
</dbReference>
<dbReference type="InterPro" id="IPR036155">
    <property type="entry name" value="Crypto/Photolyase_N_sf"/>
</dbReference>
<evidence type="ECO:0000313" key="7">
    <source>
        <dbReference type="Proteomes" id="UP000239649"/>
    </source>
</evidence>
<feature type="region of interest" description="Disordered" evidence="4">
    <location>
        <begin position="476"/>
        <end position="553"/>
    </location>
</feature>
<organism evidence="6 7">
    <name type="scientific">Micractinium conductrix</name>
    <dbReference type="NCBI Taxonomy" id="554055"/>
    <lineage>
        <taxon>Eukaryota</taxon>
        <taxon>Viridiplantae</taxon>
        <taxon>Chlorophyta</taxon>
        <taxon>core chlorophytes</taxon>
        <taxon>Trebouxiophyceae</taxon>
        <taxon>Chlorellales</taxon>
        <taxon>Chlorellaceae</taxon>
        <taxon>Chlorella clade</taxon>
        <taxon>Micractinium</taxon>
    </lineage>
</organism>
<evidence type="ECO:0000256" key="3">
    <source>
        <dbReference type="ARBA" id="ARBA00023242"/>
    </source>
</evidence>
<dbReference type="PANTHER" id="PTHR46936:SF1">
    <property type="entry name" value="ARABINOSYLTRANSFERASE XEG113"/>
    <property type="match status" value="1"/>
</dbReference>
<dbReference type="GO" id="GO:0005634">
    <property type="term" value="C:nucleus"/>
    <property type="evidence" value="ECO:0007669"/>
    <property type="project" value="UniProtKB-SubCell"/>
</dbReference>
<dbReference type="InterPro" id="IPR037129">
    <property type="entry name" value="XPA_sf"/>
</dbReference>
<dbReference type="InterPro" id="IPR014729">
    <property type="entry name" value="Rossmann-like_a/b/a_fold"/>
</dbReference>
<feature type="compositionally biased region" description="Low complexity" evidence="4">
    <location>
        <begin position="477"/>
        <end position="491"/>
    </location>
</feature>
<keyword evidence="2" id="KW-0862">Zinc</keyword>
<dbReference type="GO" id="GO:0005794">
    <property type="term" value="C:Golgi apparatus"/>
    <property type="evidence" value="ECO:0007669"/>
    <property type="project" value="TreeGrafter"/>
</dbReference>
<keyword evidence="3" id="KW-0539">Nucleus</keyword>
<evidence type="ECO:0000256" key="1">
    <source>
        <dbReference type="ARBA" id="ARBA00004123"/>
    </source>
</evidence>
<proteinExistence type="predicted"/>
<dbReference type="OrthoDB" id="5368863at2759"/>
<dbReference type="Gene3D" id="1.10.579.10">
    <property type="entry name" value="DNA Cyclobutane Dipyrimidine Photolyase, subunit A, domain 3"/>
    <property type="match status" value="1"/>
</dbReference>
<dbReference type="InterPro" id="IPR053250">
    <property type="entry name" value="Glycosyltransferase_77"/>
</dbReference>
<dbReference type="SUPFAM" id="SSF52425">
    <property type="entry name" value="Cryptochrome/photolyase, N-terminal domain"/>
    <property type="match status" value="1"/>
</dbReference>
<evidence type="ECO:0000256" key="4">
    <source>
        <dbReference type="SAM" id="MobiDB-lite"/>
    </source>
</evidence>
<name>A0A2P6VIT2_9CHLO</name>
<comment type="subcellular location">
    <subcellularLocation>
        <location evidence="1">Nucleus</location>
    </subcellularLocation>
</comment>
<feature type="domain" description="Photolyase/cryptochrome alpha/beta" evidence="5">
    <location>
        <begin position="605"/>
        <end position="774"/>
    </location>
</feature>
<dbReference type="PANTHER" id="PTHR46936">
    <property type="entry name" value="ARABINOSYLTRANSFERASE XEG113"/>
    <property type="match status" value="1"/>
</dbReference>
<dbReference type="SUPFAM" id="SSF46955">
    <property type="entry name" value="Putative DNA-binding domain"/>
    <property type="match status" value="1"/>
</dbReference>
<dbReference type="AlphaFoldDB" id="A0A2P6VIT2"/>
<dbReference type="GO" id="GO:0016829">
    <property type="term" value="F:lyase activity"/>
    <property type="evidence" value="ECO:0007669"/>
    <property type="project" value="UniProtKB-KW"/>
</dbReference>
<dbReference type="Pfam" id="PF05181">
    <property type="entry name" value="XPA_C"/>
    <property type="match status" value="1"/>
</dbReference>
<dbReference type="InterPro" id="IPR006050">
    <property type="entry name" value="DNA_photolyase_N"/>
</dbReference>
<protein>
    <submittedName>
        <fullName evidence="6">Deoxyribodipyrimidine photo-lyase</fullName>
    </submittedName>
</protein>
<sequence length="1110" mass="121816">MDVARAFLRLNLTLCFCDVDSVWLADPFPYFERHPHADLLVSSDALSPSNPRGDEGLEQQGAAWQMNTGLFLVRPTRGQQVARFLSEWQRRVQADSQLWGANRTLLFGVLPVAQFASGHTFFVQRLHQVQRVPLMWVHCTFQFGGSAGKRHRLREAMLWVDPPRYYEEGRLISVDLRYPDNPAGFAVQGGSDGWEGPAMVDWHLKAARQQLRQLATAFRLALALNRTLILPQLFAWCDRYWAELDHCRIPGADNTGLPFVAPLDHFAEPAGLGADANAGADHGPAISFREHSFLHNPRTPTSLLESKVVVVPTTDVAAAQRARGREGHEELLIPTSSTDRELREALAPLWAAHLLHFASLDAALGRFESAQDEAALQAAIVCRAAAMAPRLDRSKWLSKTQAKALYCLTDKELDGLDCEERTNPRAKRGPPMRLFPKEQLERAAVARWGSLAGLEAERARRQERREQRTIASYFRTAQQQEQEQQQREQAGAQGGAGEEQAEQEQQEGAMEGGQQQQGGQEQQQQPPWQQQQQQQHQHQRSPAAAGGAPSLPTLTLAGQPSWVSALPPLIAKRLCMVPRMPSAAAAADHPQPQEQQQQQEQQPQRYILYWLKTAVWGHENPALDAAAAAARSLGVPLLVASFLLASHPYASERRWRFLLEGLRDVQAELRQQGLELLIYLEGHSEEAEGQQGAASAAGAPRRRCSRSSSSSARAQVFERSAGWRALLRLASGAAAVVTEDMPVPPDADWLLALAQQLSPSLPIAAVDTACGLPMRLVGKCHEKAYSFRAASESQRSQRVSRVYAPPAGAPPLGPAAVARPALAGLPPPPPELCKAEQLGWRPLDLASLPPPHLAQRLTALLARCAGVDHSVPVVGHLPGGSTAGYARWEAFRKRGLALYAASRNSPMERVGVSRLSAYHHWGMVSPFKVAREAAMDRNAGAAKFLDEFLVWREIGFNLCLHRHALLHSLVALPSWARATLEEHARDPRAVVLPYSALDRGATGDAFWDAAQQQLAKTGELHNNARMTWGKAFLQWAPSPQAALSAALHANHRWALDGCDPASYAGVLWWFGMYDAPKSSPGTPISSSLATRSTAAAARRLPPAQYAALAV</sequence>
<evidence type="ECO:0000313" key="6">
    <source>
        <dbReference type="EMBL" id="PSC74013.1"/>
    </source>
</evidence>
<gene>
    <name evidence="6" type="ORF">C2E20_2627</name>
</gene>
<dbReference type="Gene3D" id="3.40.50.620">
    <property type="entry name" value="HUPs"/>
    <property type="match status" value="1"/>
</dbReference>
<dbReference type="Pfam" id="PF03407">
    <property type="entry name" value="Nucleotid_trans"/>
    <property type="match status" value="1"/>
</dbReference>
<dbReference type="Proteomes" id="UP000239649">
    <property type="component" value="Unassembled WGS sequence"/>
</dbReference>
<dbReference type="Gene3D" id="1.25.40.80">
    <property type="match status" value="1"/>
</dbReference>
<evidence type="ECO:0000259" key="5">
    <source>
        <dbReference type="PROSITE" id="PS51645"/>
    </source>
</evidence>
<dbReference type="InterPro" id="IPR005069">
    <property type="entry name" value="Nucl-diP-sugar_transferase"/>
</dbReference>
<keyword evidence="7" id="KW-1185">Reference proteome</keyword>
<accession>A0A2P6VIT2</accession>
<dbReference type="SUPFAM" id="SSF48173">
    <property type="entry name" value="Cryptochrome/photolyase FAD-binding domain"/>
    <property type="match status" value="1"/>
</dbReference>
<dbReference type="Pfam" id="PF00875">
    <property type="entry name" value="DNA_photolyase"/>
    <property type="match status" value="1"/>
</dbReference>
<reference evidence="6 7" key="1">
    <citation type="journal article" date="2018" name="Plant J.">
        <title>Genome sequences of Chlorella sorokiniana UTEX 1602 and Micractinium conductrix SAG 241.80: implications to maltose excretion by a green alga.</title>
        <authorList>
            <person name="Arriola M.B."/>
            <person name="Velmurugan N."/>
            <person name="Zhang Y."/>
            <person name="Plunkett M.H."/>
            <person name="Hondzo H."/>
            <person name="Barney B.M."/>
        </authorList>
    </citation>
    <scope>NUCLEOTIDE SEQUENCE [LARGE SCALE GENOMIC DNA]</scope>
    <source>
        <strain evidence="6 7">SAG 241.80</strain>
    </source>
</reference>
<dbReference type="InterPro" id="IPR036134">
    <property type="entry name" value="Crypto/Photolyase_FAD-like_sf"/>
</dbReference>
<dbReference type="PROSITE" id="PS51645">
    <property type="entry name" value="PHR_CRY_ALPHA_BETA"/>
    <property type="match status" value="1"/>
</dbReference>